<sequence>MSKIRVSKLKSFTGHRDCIYTLERSSEPSLFFSGAGDGLVAKWNLSDSEDGQLIAQLPNSVYALHFYGPENQLIIGQNFEGIHLIDLTVNKEIKSLKLGKHAIFDMRSYGHMLFAGTGDGTVFVIDLSSWQILKQLRNAEKSARSIAVNPKQGEVAVAYSDNRIRIYDLDTFALKYVVEAHNNSVFTIKYSPDFRYLLSGSRDAHLKIWDTAKNYQLADDIVAHMYAINNIDFSPNEKYFVTCSMDKSIKVWEAESFKLLKVIDKSRHAGHGTSVNKLLWTDYNNLLLSASDDRSISVWDINVNL</sequence>
<dbReference type="RefSeq" id="WP_346761913.1">
    <property type="nucleotide sequence ID" value="NZ_JAUJEB010000009.1"/>
</dbReference>
<feature type="repeat" description="WD" evidence="3">
    <location>
        <begin position="221"/>
        <end position="262"/>
    </location>
</feature>
<evidence type="ECO:0000313" key="4">
    <source>
        <dbReference type="EMBL" id="MDN5216581.1"/>
    </source>
</evidence>
<evidence type="ECO:0000313" key="5">
    <source>
        <dbReference type="Proteomes" id="UP001172083"/>
    </source>
</evidence>
<feature type="repeat" description="WD" evidence="3">
    <location>
        <begin position="268"/>
        <end position="305"/>
    </location>
</feature>
<dbReference type="PROSITE" id="PS50294">
    <property type="entry name" value="WD_REPEATS_REGION"/>
    <property type="match status" value="4"/>
</dbReference>
<proteinExistence type="predicted"/>
<dbReference type="InterPro" id="IPR036322">
    <property type="entry name" value="WD40_repeat_dom_sf"/>
</dbReference>
<dbReference type="SMART" id="SM00320">
    <property type="entry name" value="WD40"/>
    <property type="match status" value="6"/>
</dbReference>
<dbReference type="PRINTS" id="PR00320">
    <property type="entry name" value="GPROTEINBRPT"/>
</dbReference>
<keyword evidence="5" id="KW-1185">Reference proteome</keyword>
<dbReference type="InterPro" id="IPR015943">
    <property type="entry name" value="WD40/YVTN_repeat-like_dom_sf"/>
</dbReference>
<name>A0ABT8LHS5_9BACT</name>
<dbReference type="Pfam" id="PF00400">
    <property type="entry name" value="WD40"/>
    <property type="match status" value="4"/>
</dbReference>
<dbReference type="PROSITE" id="PS50082">
    <property type="entry name" value="WD_REPEATS_2"/>
    <property type="match status" value="4"/>
</dbReference>
<dbReference type="EMBL" id="JAUJEB010000009">
    <property type="protein sequence ID" value="MDN5216581.1"/>
    <property type="molecule type" value="Genomic_DNA"/>
</dbReference>
<evidence type="ECO:0000256" key="2">
    <source>
        <dbReference type="ARBA" id="ARBA00022737"/>
    </source>
</evidence>
<dbReference type="PANTHER" id="PTHR19848">
    <property type="entry name" value="WD40 REPEAT PROTEIN"/>
    <property type="match status" value="1"/>
</dbReference>
<keyword evidence="1 3" id="KW-0853">WD repeat</keyword>
<dbReference type="PROSITE" id="PS00678">
    <property type="entry name" value="WD_REPEATS_1"/>
    <property type="match status" value="1"/>
</dbReference>
<organism evidence="4 5">
    <name type="scientific">Agaribacillus aureus</name>
    <dbReference type="NCBI Taxonomy" id="3051825"/>
    <lineage>
        <taxon>Bacteria</taxon>
        <taxon>Pseudomonadati</taxon>
        <taxon>Bacteroidota</taxon>
        <taxon>Cytophagia</taxon>
        <taxon>Cytophagales</taxon>
        <taxon>Splendidivirgaceae</taxon>
        <taxon>Agaribacillus</taxon>
    </lineage>
</organism>
<dbReference type="Proteomes" id="UP001172083">
    <property type="component" value="Unassembled WGS sequence"/>
</dbReference>
<dbReference type="Gene3D" id="2.130.10.10">
    <property type="entry name" value="YVTN repeat-like/Quinoprotein amine dehydrogenase"/>
    <property type="match status" value="2"/>
</dbReference>
<protein>
    <submittedName>
        <fullName evidence="4">WD40 repeat domain-containing protein</fullName>
    </submittedName>
</protein>
<dbReference type="InterPro" id="IPR019775">
    <property type="entry name" value="WD40_repeat_CS"/>
</dbReference>
<comment type="caution">
    <text evidence="4">The sequence shown here is derived from an EMBL/GenBank/DDBJ whole genome shotgun (WGS) entry which is preliminary data.</text>
</comment>
<feature type="repeat" description="WD" evidence="3">
    <location>
        <begin position="12"/>
        <end position="53"/>
    </location>
</feature>
<gene>
    <name evidence="4" type="ORF">QQ020_31215</name>
</gene>
<dbReference type="InterPro" id="IPR020472">
    <property type="entry name" value="WD40_PAC1"/>
</dbReference>
<dbReference type="PANTHER" id="PTHR19848:SF8">
    <property type="entry name" value="F-BOX AND WD REPEAT DOMAIN CONTAINING 7"/>
    <property type="match status" value="1"/>
</dbReference>
<evidence type="ECO:0000256" key="1">
    <source>
        <dbReference type="ARBA" id="ARBA00022574"/>
    </source>
</evidence>
<evidence type="ECO:0000256" key="3">
    <source>
        <dbReference type="PROSITE-ProRule" id="PRU00221"/>
    </source>
</evidence>
<accession>A0ABT8LHS5</accession>
<feature type="repeat" description="WD" evidence="3">
    <location>
        <begin position="178"/>
        <end position="219"/>
    </location>
</feature>
<reference evidence="4" key="1">
    <citation type="submission" date="2023-06" db="EMBL/GenBank/DDBJ databases">
        <title>Genomic of Agaribacillus aureum.</title>
        <authorList>
            <person name="Wang G."/>
        </authorList>
    </citation>
    <scope>NUCLEOTIDE SEQUENCE</scope>
    <source>
        <strain evidence="4">BMA12</strain>
    </source>
</reference>
<keyword evidence="2" id="KW-0677">Repeat</keyword>
<dbReference type="SUPFAM" id="SSF50978">
    <property type="entry name" value="WD40 repeat-like"/>
    <property type="match status" value="1"/>
</dbReference>
<dbReference type="CDD" id="cd00200">
    <property type="entry name" value="WD40"/>
    <property type="match status" value="1"/>
</dbReference>
<dbReference type="InterPro" id="IPR001680">
    <property type="entry name" value="WD40_rpt"/>
</dbReference>